<keyword evidence="2" id="KW-1185">Reference proteome</keyword>
<gene>
    <name evidence="1" type="ORF">I573_01280</name>
</gene>
<dbReference type="AlphaFoldDB" id="S0KR86"/>
<name>S0KR86_9ENTE</name>
<proteinExistence type="predicted"/>
<evidence type="ECO:0000313" key="2">
    <source>
        <dbReference type="Proteomes" id="UP000015961"/>
    </source>
</evidence>
<dbReference type="PATRIC" id="fig|1140003.3.peg.1353"/>
<organism evidence="1 2">
    <name type="scientific">Enterococcus sulfureus ATCC 49903</name>
    <dbReference type="NCBI Taxonomy" id="1140003"/>
    <lineage>
        <taxon>Bacteria</taxon>
        <taxon>Bacillati</taxon>
        <taxon>Bacillota</taxon>
        <taxon>Bacilli</taxon>
        <taxon>Lactobacillales</taxon>
        <taxon>Enterococcaceae</taxon>
        <taxon>Enterococcus</taxon>
    </lineage>
</organism>
<dbReference type="STRING" id="1140003.OMY_01400"/>
<dbReference type="EMBL" id="ASWO01000005">
    <property type="protein sequence ID" value="EOT83558.1"/>
    <property type="molecule type" value="Genomic_DNA"/>
</dbReference>
<evidence type="ECO:0000313" key="1">
    <source>
        <dbReference type="EMBL" id="EOT83558.1"/>
    </source>
</evidence>
<protein>
    <submittedName>
        <fullName evidence="1">Uncharacterized protein</fullName>
    </submittedName>
</protein>
<reference evidence="1 2" key="1">
    <citation type="submission" date="2013-03" db="EMBL/GenBank/DDBJ databases">
        <title>The Genome Sequence of Enterococcus sulfureus ATCC_49903 (PacBio/Illumina hybrid assembly).</title>
        <authorList>
            <consortium name="The Broad Institute Genomics Platform"/>
            <consortium name="The Broad Institute Genome Sequencing Center for Infectious Disease"/>
            <person name="Earl A."/>
            <person name="Russ C."/>
            <person name="Gilmore M."/>
            <person name="Surin D."/>
            <person name="Walker B."/>
            <person name="Young S."/>
            <person name="Zeng Q."/>
            <person name="Gargeya S."/>
            <person name="Fitzgerald M."/>
            <person name="Haas B."/>
            <person name="Abouelleil A."/>
            <person name="Allen A.W."/>
            <person name="Alvarado L."/>
            <person name="Arachchi H.M."/>
            <person name="Berlin A.M."/>
            <person name="Chapman S.B."/>
            <person name="Gainer-Dewar J."/>
            <person name="Goldberg J."/>
            <person name="Griggs A."/>
            <person name="Gujja S."/>
            <person name="Hansen M."/>
            <person name="Howarth C."/>
            <person name="Imamovic A."/>
            <person name="Ireland A."/>
            <person name="Larimer J."/>
            <person name="McCowan C."/>
            <person name="Murphy C."/>
            <person name="Pearson M."/>
            <person name="Poon T.W."/>
            <person name="Priest M."/>
            <person name="Roberts A."/>
            <person name="Saif S."/>
            <person name="Shea T."/>
            <person name="Sisk P."/>
            <person name="Sykes S."/>
            <person name="Wortman J."/>
            <person name="Nusbaum C."/>
            <person name="Birren B."/>
        </authorList>
    </citation>
    <scope>NUCLEOTIDE SEQUENCE [LARGE SCALE GENOMIC DNA]</scope>
    <source>
        <strain evidence="1 2">ATCC 49903</strain>
    </source>
</reference>
<dbReference type="eggNOG" id="ENOG50308D4">
    <property type="taxonomic scope" value="Bacteria"/>
</dbReference>
<dbReference type="Proteomes" id="UP000015961">
    <property type="component" value="Unassembled WGS sequence"/>
</dbReference>
<dbReference type="OrthoDB" id="2185806at2"/>
<sequence>MNEQELLKRAVTLTAAANQLKLAERLIENVEYARINKDQFSVNHQLQSGVLEDIGEVISDIRNTIQDVSNDICPD</sequence>
<dbReference type="RefSeq" id="WP_016185848.1">
    <property type="nucleotide sequence ID" value="NZ_ASWO01000005.1"/>
</dbReference>
<comment type="caution">
    <text evidence="1">The sequence shown here is derived from an EMBL/GenBank/DDBJ whole genome shotgun (WGS) entry which is preliminary data.</text>
</comment>
<accession>S0KR86</accession>